<keyword evidence="1" id="KW-0732">Signal</keyword>
<sequence length="115" mass="11914">MKPSWSNLSAAVLLVAVIMAGAAMLVEADDYNCYKLSGTFKGWCSSSSKCSNTCSNSEDLFGGKCQGWLPARCWCRTCPNAAAAAPATIESGGGATSGAPEYAAMDNGREFPAPM</sequence>
<name>A0AAQ3SP86_PASNO</name>
<dbReference type="EMBL" id="CP144746">
    <property type="protein sequence ID" value="WVZ57887.1"/>
    <property type="molecule type" value="Genomic_DNA"/>
</dbReference>
<dbReference type="InterPro" id="IPR036574">
    <property type="entry name" value="Scorpion_toxin-like_sf"/>
</dbReference>
<reference evidence="3 4" key="1">
    <citation type="submission" date="2024-02" db="EMBL/GenBank/DDBJ databases">
        <title>High-quality chromosome-scale genome assembly of Pensacola bahiagrass (Paspalum notatum Flugge var. saurae).</title>
        <authorList>
            <person name="Vega J.M."/>
            <person name="Podio M."/>
            <person name="Orjuela J."/>
            <person name="Siena L.A."/>
            <person name="Pessino S.C."/>
            <person name="Combes M.C."/>
            <person name="Mariac C."/>
            <person name="Albertini E."/>
            <person name="Pupilli F."/>
            <person name="Ortiz J.P.A."/>
            <person name="Leblanc O."/>
        </authorList>
    </citation>
    <scope>NUCLEOTIDE SEQUENCE [LARGE SCALE GENOMIC DNA]</scope>
    <source>
        <strain evidence="3">R1</strain>
        <tissue evidence="3">Leaf</tissue>
    </source>
</reference>
<keyword evidence="4" id="KW-1185">Reference proteome</keyword>
<evidence type="ECO:0000259" key="2">
    <source>
        <dbReference type="Pfam" id="PF00304"/>
    </source>
</evidence>
<feature type="signal peptide" evidence="1">
    <location>
        <begin position="1"/>
        <end position="28"/>
    </location>
</feature>
<dbReference type="InterPro" id="IPR003614">
    <property type="entry name" value="Knottins"/>
</dbReference>
<dbReference type="AlphaFoldDB" id="A0AAQ3SP86"/>
<evidence type="ECO:0000313" key="4">
    <source>
        <dbReference type="Proteomes" id="UP001341281"/>
    </source>
</evidence>
<organism evidence="3 4">
    <name type="scientific">Paspalum notatum var. saurae</name>
    <dbReference type="NCBI Taxonomy" id="547442"/>
    <lineage>
        <taxon>Eukaryota</taxon>
        <taxon>Viridiplantae</taxon>
        <taxon>Streptophyta</taxon>
        <taxon>Embryophyta</taxon>
        <taxon>Tracheophyta</taxon>
        <taxon>Spermatophyta</taxon>
        <taxon>Magnoliopsida</taxon>
        <taxon>Liliopsida</taxon>
        <taxon>Poales</taxon>
        <taxon>Poaceae</taxon>
        <taxon>PACMAD clade</taxon>
        <taxon>Panicoideae</taxon>
        <taxon>Andropogonodae</taxon>
        <taxon>Paspaleae</taxon>
        <taxon>Paspalinae</taxon>
        <taxon>Paspalum</taxon>
    </lineage>
</organism>
<feature type="domain" description="Knottins-like" evidence="2">
    <location>
        <begin position="33"/>
        <end position="78"/>
    </location>
</feature>
<protein>
    <recommendedName>
        <fullName evidence="2">Knottins-like domain-containing protein</fullName>
    </recommendedName>
</protein>
<dbReference type="Pfam" id="PF00304">
    <property type="entry name" value="Gamma-thionin"/>
    <property type="match status" value="1"/>
</dbReference>
<feature type="chain" id="PRO_5042955409" description="Knottins-like domain-containing protein" evidence="1">
    <location>
        <begin position="29"/>
        <end position="115"/>
    </location>
</feature>
<dbReference type="SUPFAM" id="SSF57095">
    <property type="entry name" value="Scorpion toxin-like"/>
    <property type="match status" value="1"/>
</dbReference>
<evidence type="ECO:0000313" key="3">
    <source>
        <dbReference type="EMBL" id="WVZ57887.1"/>
    </source>
</evidence>
<proteinExistence type="predicted"/>
<accession>A0AAQ3SP86</accession>
<gene>
    <name evidence="3" type="ORF">U9M48_008222</name>
</gene>
<evidence type="ECO:0000256" key="1">
    <source>
        <dbReference type="SAM" id="SignalP"/>
    </source>
</evidence>
<dbReference type="Gene3D" id="3.30.30.10">
    <property type="entry name" value="Knottin, scorpion toxin-like"/>
    <property type="match status" value="1"/>
</dbReference>
<dbReference type="Proteomes" id="UP001341281">
    <property type="component" value="Chromosome 02"/>
</dbReference>